<accession>A0A1I2IXL8</accession>
<evidence type="ECO:0000256" key="1">
    <source>
        <dbReference type="SAM" id="SignalP"/>
    </source>
</evidence>
<protein>
    <submittedName>
        <fullName evidence="2">Uncharacterized protein</fullName>
    </submittedName>
</protein>
<keyword evidence="3" id="KW-1185">Reference proteome</keyword>
<reference evidence="3" key="1">
    <citation type="submission" date="2016-10" db="EMBL/GenBank/DDBJ databases">
        <authorList>
            <person name="Varghese N."/>
            <person name="Submissions S."/>
        </authorList>
    </citation>
    <scope>NUCLEOTIDE SEQUENCE [LARGE SCALE GENOMIC DNA]</scope>
    <source>
        <strain evidence="3">ATCC 25963</strain>
    </source>
</reference>
<name>A0A1I2IXL8_9BACT</name>
<evidence type="ECO:0000313" key="2">
    <source>
        <dbReference type="EMBL" id="SFF46939.1"/>
    </source>
</evidence>
<proteinExistence type="predicted"/>
<evidence type="ECO:0000313" key="3">
    <source>
        <dbReference type="Proteomes" id="UP000199400"/>
    </source>
</evidence>
<dbReference type="AlphaFoldDB" id="A0A1I2IXL8"/>
<dbReference type="RefSeq" id="WP_096326526.1">
    <property type="nucleotide sequence ID" value="NZ_FOMX01000097.1"/>
</dbReference>
<organism evidence="2 3">
    <name type="scientific">Nannocystis exedens</name>
    <dbReference type="NCBI Taxonomy" id="54"/>
    <lineage>
        <taxon>Bacteria</taxon>
        <taxon>Pseudomonadati</taxon>
        <taxon>Myxococcota</taxon>
        <taxon>Polyangia</taxon>
        <taxon>Nannocystales</taxon>
        <taxon>Nannocystaceae</taxon>
        <taxon>Nannocystis</taxon>
    </lineage>
</organism>
<dbReference type="EMBL" id="FOMX01000097">
    <property type="protein sequence ID" value="SFF46939.1"/>
    <property type="molecule type" value="Genomic_DNA"/>
</dbReference>
<gene>
    <name evidence="2" type="ORF">SAMN02745121_09066</name>
</gene>
<keyword evidence="1" id="KW-0732">Signal</keyword>
<feature type="signal peptide" evidence="1">
    <location>
        <begin position="1"/>
        <end position="19"/>
    </location>
</feature>
<feature type="chain" id="PRO_5011572190" evidence="1">
    <location>
        <begin position="20"/>
        <end position="197"/>
    </location>
</feature>
<sequence>MLSNWLAAFLLLSSAAVPRADSVAPMTPEDVILSLDESVPVDAVTATLGLDDGVVLVVDYNLGGVGRVSVMLDTDAAGSGRGLITVREAPVVEVVLQDGAVASQAAEWSALAPSEVRAVAASLVQVWSEVELTAATQGAQDLKCTIAGGLAGAVAGVGVGAACWLLTKADLCVGTGVTITSNVGGYITDKCNGAQNK</sequence>
<dbReference type="Proteomes" id="UP000199400">
    <property type="component" value="Unassembled WGS sequence"/>
</dbReference>